<dbReference type="InterPro" id="IPR002197">
    <property type="entry name" value="HTH_Fis"/>
</dbReference>
<evidence type="ECO:0000256" key="7">
    <source>
        <dbReference type="PROSITE-ProRule" id="PRU00169"/>
    </source>
</evidence>
<accession>A0A4S3K9V7</accession>
<dbReference type="Proteomes" id="UP000295341">
    <property type="component" value="Unassembled WGS sequence"/>
</dbReference>
<dbReference type="PANTHER" id="PTHR32071">
    <property type="entry name" value="TRANSCRIPTIONAL REGULATORY PROTEIN"/>
    <property type="match status" value="1"/>
</dbReference>
<dbReference type="Pfam" id="PF02954">
    <property type="entry name" value="HTH_8"/>
    <property type="match status" value="1"/>
</dbReference>
<evidence type="ECO:0000256" key="4">
    <source>
        <dbReference type="ARBA" id="ARBA00023012"/>
    </source>
</evidence>
<dbReference type="InterPro" id="IPR025944">
    <property type="entry name" value="Sigma_54_int_dom_CS"/>
</dbReference>
<dbReference type="CDD" id="cd00009">
    <property type="entry name" value="AAA"/>
    <property type="match status" value="1"/>
</dbReference>
<dbReference type="SUPFAM" id="SSF52172">
    <property type="entry name" value="CheY-like"/>
    <property type="match status" value="1"/>
</dbReference>
<dbReference type="PRINTS" id="PR01590">
    <property type="entry name" value="HTHFIS"/>
</dbReference>
<dbReference type="RefSeq" id="WP_133882141.1">
    <property type="nucleotide sequence ID" value="NZ_MWIN01000002.1"/>
</dbReference>
<protein>
    <submittedName>
        <fullName evidence="10">Two-component system response regulator AtoC</fullName>
    </submittedName>
</protein>
<evidence type="ECO:0000313" key="10">
    <source>
        <dbReference type="EMBL" id="TDU28603.1"/>
    </source>
</evidence>
<keyword evidence="11" id="KW-1185">Reference proteome</keyword>
<keyword evidence="6" id="KW-0804">Transcription</keyword>
<evidence type="ECO:0000256" key="5">
    <source>
        <dbReference type="ARBA" id="ARBA00023015"/>
    </source>
</evidence>
<dbReference type="InterPro" id="IPR001789">
    <property type="entry name" value="Sig_transdc_resp-reg_receiver"/>
</dbReference>
<evidence type="ECO:0000256" key="3">
    <source>
        <dbReference type="ARBA" id="ARBA00022840"/>
    </source>
</evidence>
<dbReference type="FunFam" id="3.40.50.300:FF:000006">
    <property type="entry name" value="DNA-binding transcriptional regulator NtrC"/>
    <property type="match status" value="1"/>
</dbReference>
<dbReference type="Gene3D" id="3.40.50.2300">
    <property type="match status" value="1"/>
</dbReference>
<keyword evidence="1 7" id="KW-0597">Phosphoprotein</keyword>
<dbReference type="GO" id="GO:0043565">
    <property type="term" value="F:sequence-specific DNA binding"/>
    <property type="evidence" value="ECO:0007669"/>
    <property type="project" value="InterPro"/>
</dbReference>
<dbReference type="PANTHER" id="PTHR32071:SF113">
    <property type="entry name" value="ALGINATE BIOSYNTHESIS TRANSCRIPTIONAL REGULATORY PROTEIN ALGB"/>
    <property type="match status" value="1"/>
</dbReference>
<dbReference type="Gene3D" id="3.40.50.300">
    <property type="entry name" value="P-loop containing nucleotide triphosphate hydrolases"/>
    <property type="match status" value="1"/>
</dbReference>
<feature type="domain" description="Sigma-54 factor interaction" evidence="8">
    <location>
        <begin position="143"/>
        <end position="369"/>
    </location>
</feature>
<gene>
    <name evidence="10" type="ORF">DFR24_2978</name>
</gene>
<dbReference type="InterPro" id="IPR011006">
    <property type="entry name" value="CheY-like_superfamily"/>
</dbReference>
<dbReference type="SMART" id="SM00382">
    <property type="entry name" value="AAA"/>
    <property type="match status" value="1"/>
</dbReference>
<evidence type="ECO:0000259" key="8">
    <source>
        <dbReference type="PROSITE" id="PS50045"/>
    </source>
</evidence>
<evidence type="ECO:0000313" key="11">
    <source>
        <dbReference type="Proteomes" id="UP000295341"/>
    </source>
</evidence>
<comment type="caution">
    <text evidence="10">The sequence shown here is derived from an EMBL/GenBank/DDBJ whole genome shotgun (WGS) entry which is preliminary data.</text>
</comment>
<dbReference type="InterPro" id="IPR002078">
    <property type="entry name" value="Sigma_54_int"/>
</dbReference>
<dbReference type="Gene3D" id="1.10.8.60">
    <property type="match status" value="1"/>
</dbReference>
<dbReference type="PROSITE" id="PS50110">
    <property type="entry name" value="RESPONSE_REGULATORY"/>
    <property type="match status" value="1"/>
</dbReference>
<dbReference type="SMART" id="SM00448">
    <property type="entry name" value="REC"/>
    <property type="match status" value="1"/>
</dbReference>
<organism evidence="10 11">
    <name type="scientific">Panacagrimonas perspica</name>
    <dbReference type="NCBI Taxonomy" id="381431"/>
    <lineage>
        <taxon>Bacteria</taxon>
        <taxon>Pseudomonadati</taxon>
        <taxon>Pseudomonadota</taxon>
        <taxon>Gammaproteobacteria</taxon>
        <taxon>Nevskiales</taxon>
        <taxon>Nevskiaceae</taxon>
        <taxon>Panacagrimonas</taxon>
    </lineage>
</organism>
<dbReference type="Pfam" id="PF25601">
    <property type="entry name" value="AAA_lid_14"/>
    <property type="match status" value="1"/>
</dbReference>
<evidence type="ECO:0000256" key="2">
    <source>
        <dbReference type="ARBA" id="ARBA00022741"/>
    </source>
</evidence>
<dbReference type="InterPro" id="IPR009057">
    <property type="entry name" value="Homeodomain-like_sf"/>
</dbReference>
<dbReference type="OrthoDB" id="9804019at2"/>
<proteinExistence type="predicted"/>
<dbReference type="FunFam" id="3.40.50.2300:FF:000018">
    <property type="entry name" value="DNA-binding transcriptional regulator NtrC"/>
    <property type="match status" value="1"/>
</dbReference>
<dbReference type="GO" id="GO:0000160">
    <property type="term" value="P:phosphorelay signal transduction system"/>
    <property type="evidence" value="ECO:0007669"/>
    <property type="project" value="UniProtKB-KW"/>
</dbReference>
<dbReference type="Gene3D" id="1.10.10.60">
    <property type="entry name" value="Homeodomain-like"/>
    <property type="match status" value="1"/>
</dbReference>
<dbReference type="SUPFAM" id="SSF46689">
    <property type="entry name" value="Homeodomain-like"/>
    <property type="match status" value="1"/>
</dbReference>
<keyword evidence="5" id="KW-0805">Transcription regulation</keyword>
<dbReference type="GO" id="GO:0005524">
    <property type="term" value="F:ATP binding"/>
    <property type="evidence" value="ECO:0007669"/>
    <property type="project" value="UniProtKB-KW"/>
</dbReference>
<feature type="domain" description="Response regulatory" evidence="9">
    <location>
        <begin position="6"/>
        <end position="120"/>
    </location>
</feature>
<dbReference type="SUPFAM" id="SSF52540">
    <property type="entry name" value="P-loop containing nucleoside triphosphate hydrolases"/>
    <property type="match status" value="1"/>
</dbReference>
<feature type="modified residue" description="4-aspartylphosphate" evidence="7">
    <location>
        <position position="55"/>
    </location>
</feature>
<name>A0A4S3K9V7_9GAMM</name>
<dbReference type="AlphaFoldDB" id="A0A4S3K9V7"/>
<sequence length="452" mass="49923">MTSSPRVLIVDDEPNMRRVLEIMLARRGYRTLAAADGLEAWERVQEGGIDLVVSDLRMPRLDGIELLRRLREAKLDVPLILMTAHGSLDSAVEALRLGACDYLLRPFDVEALELAVNRVFASRRLLQQNDFLRSEVARAKHGLVGISSAMQKLRRQIEQVAPTRTSVLLTGETGTGKEVAARAIHDGSERADALFVPVNCAAIPAEMLESELFGHEKGAFTGAVKHRVGKFELAQSGTLFLDELAEMPVALQAKLLRVIESGEMQRLGGNDAIRLDVRLVAATNRAPQQAIRDGRLREDLYFRLNVFAIELPPLRERREDLPALLAHFAQLQRGAVPSAIASDVVEHLQGYAWPGNVRELRNMVERAFILAGTQDLKPVHFPLDVGAPVVTYATTDHPPSDLRLEPAVEALERSLIAAALRDSGGNKSRAAQKLGISERSIWYKLKKYGLGE</sequence>
<dbReference type="InterPro" id="IPR003593">
    <property type="entry name" value="AAA+_ATPase"/>
</dbReference>
<dbReference type="Pfam" id="PF00158">
    <property type="entry name" value="Sigma54_activat"/>
    <property type="match status" value="1"/>
</dbReference>
<dbReference type="PROSITE" id="PS50045">
    <property type="entry name" value="SIGMA54_INTERACT_4"/>
    <property type="match status" value="1"/>
</dbReference>
<keyword evidence="2" id="KW-0547">Nucleotide-binding</keyword>
<dbReference type="Pfam" id="PF00072">
    <property type="entry name" value="Response_reg"/>
    <property type="match status" value="1"/>
</dbReference>
<dbReference type="GO" id="GO:0006355">
    <property type="term" value="P:regulation of DNA-templated transcription"/>
    <property type="evidence" value="ECO:0007669"/>
    <property type="project" value="InterPro"/>
</dbReference>
<keyword evidence="4" id="KW-0902">Two-component regulatory system</keyword>
<reference evidence="10 11" key="1">
    <citation type="submission" date="2019-03" db="EMBL/GenBank/DDBJ databases">
        <title>Genomic Encyclopedia of Type Strains, Phase IV (KMG-IV): sequencing the most valuable type-strain genomes for metagenomic binning, comparative biology and taxonomic classification.</title>
        <authorList>
            <person name="Goeker M."/>
        </authorList>
    </citation>
    <scope>NUCLEOTIDE SEQUENCE [LARGE SCALE GENOMIC DNA]</scope>
    <source>
        <strain evidence="10 11">DSM 26377</strain>
    </source>
</reference>
<dbReference type="PROSITE" id="PS00688">
    <property type="entry name" value="SIGMA54_INTERACT_3"/>
    <property type="match status" value="1"/>
</dbReference>
<keyword evidence="3" id="KW-0067">ATP-binding</keyword>
<dbReference type="InterPro" id="IPR027417">
    <property type="entry name" value="P-loop_NTPase"/>
</dbReference>
<dbReference type="InterPro" id="IPR058031">
    <property type="entry name" value="AAA_lid_NorR"/>
</dbReference>
<dbReference type="EMBL" id="SOBT01000009">
    <property type="protein sequence ID" value="TDU28603.1"/>
    <property type="molecule type" value="Genomic_DNA"/>
</dbReference>
<evidence type="ECO:0000256" key="6">
    <source>
        <dbReference type="ARBA" id="ARBA00023163"/>
    </source>
</evidence>
<evidence type="ECO:0000259" key="9">
    <source>
        <dbReference type="PROSITE" id="PS50110"/>
    </source>
</evidence>
<evidence type="ECO:0000256" key="1">
    <source>
        <dbReference type="ARBA" id="ARBA00022553"/>
    </source>
</evidence>